<protein>
    <recommendedName>
        <fullName evidence="1">RiboL-PSP-HEPN domain-containing protein</fullName>
    </recommendedName>
</protein>
<organism evidence="2 3">
    <name type="scientific">Anaerocolumna aminovalerica</name>
    <dbReference type="NCBI Taxonomy" id="1527"/>
    <lineage>
        <taxon>Bacteria</taxon>
        <taxon>Bacillati</taxon>
        <taxon>Bacillota</taxon>
        <taxon>Clostridia</taxon>
        <taxon>Lachnospirales</taxon>
        <taxon>Lachnospiraceae</taxon>
        <taxon>Anaerocolumna</taxon>
    </lineage>
</organism>
<dbReference type="Proteomes" id="UP000198806">
    <property type="component" value="Unassembled WGS sequence"/>
</dbReference>
<name>A0A1I5I0F2_9FIRM</name>
<dbReference type="Pfam" id="PF18735">
    <property type="entry name" value="HEPN_RiboL-PSP"/>
    <property type="match status" value="1"/>
</dbReference>
<evidence type="ECO:0000313" key="2">
    <source>
        <dbReference type="EMBL" id="SFO53997.1"/>
    </source>
</evidence>
<dbReference type="InterPro" id="IPR041519">
    <property type="entry name" value="HEPN_RiboL-PSP"/>
</dbReference>
<dbReference type="RefSeq" id="WP_091687994.1">
    <property type="nucleotide sequence ID" value="NZ_BAABFM010000008.1"/>
</dbReference>
<keyword evidence="3" id="KW-1185">Reference proteome</keyword>
<gene>
    <name evidence="2" type="ORF">SAMN04489757_13747</name>
</gene>
<reference evidence="2 3" key="1">
    <citation type="submission" date="2016-10" db="EMBL/GenBank/DDBJ databases">
        <authorList>
            <person name="de Groot N.N."/>
        </authorList>
    </citation>
    <scope>NUCLEOTIDE SEQUENCE [LARGE SCALE GENOMIC DNA]</scope>
    <source>
        <strain evidence="2 3">DSM 1283</strain>
    </source>
</reference>
<evidence type="ECO:0000313" key="3">
    <source>
        <dbReference type="Proteomes" id="UP000198806"/>
    </source>
</evidence>
<proteinExistence type="predicted"/>
<feature type="domain" description="RiboL-PSP-HEPN" evidence="1">
    <location>
        <begin position="54"/>
        <end position="250"/>
    </location>
</feature>
<evidence type="ECO:0000259" key="1">
    <source>
        <dbReference type="Pfam" id="PF18735"/>
    </source>
</evidence>
<dbReference type="OrthoDB" id="2566111at2"/>
<sequence>MKSTLDEYLIKIDNLINYIDQTQHLYEVVKENRDSKISSEFVKFHTDLNKRTYDYNLVIITLYGIWEGFVEQIVAEYLSELNDCVNEYKNLPEAIKENHVGMSADLLKYTNILSKYEHILINEVIANLNSCLNGKEKYKINVDAFTYHSTNFRKDAIRDFFKNIGVFNITNTITKSKAMVNFFTEYDGELLSNMKKYQENNYYEYLEDLVERRNQIAHGSDIDELLSLDILINYSQYVKALIISIYEIIEYELFKNKFHNTEKVELGKPIKVIDSSIICINNKHLNIKTNDYIYGYNMDSKELRFGQVLSIQINNEAVNETSIECDEAVGLKVNFSAKDKYTYFYLYS</sequence>
<accession>A0A1I5I0F2</accession>
<dbReference type="EMBL" id="FOWD01000037">
    <property type="protein sequence ID" value="SFO53997.1"/>
    <property type="molecule type" value="Genomic_DNA"/>
</dbReference>
<dbReference type="AlphaFoldDB" id="A0A1I5I0F2"/>